<keyword evidence="1" id="KW-0548">Nucleotidyltransferase</keyword>
<reference evidence="1" key="1">
    <citation type="submission" date="2019-10" db="EMBL/GenBank/DDBJ databases">
        <title>The virome associated to a a collection of Bremia lactucae isolates.</title>
        <authorList>
            <person name="Chiapello M."/>
            <person name="Turina M."/>
        </authorList>
    </citation>
    <scope>NUCLEOTIDE SEQUENCE</scope>
    <source>
        <strain evidence="1">PM-A_DN30261</strain>
    </source>
</reference>
<evidence type="ECO:0000313" key="1">
    <source>
        <dbReference type="EMBL" id="QIP68025.1"/>
    </source>
</evidence>
<keyword evidence="1" id="KW-0696">RNA-directed RNA polymerase</keyword>
<sequence>MTRSGTRLRTTCTATSVKPNTGSEVQTCRGCFRSACDTRETISNGLRLIRIRYRIPWSELPDLEPKELSKYLSYLLLQGRSRASVAFPRKQSLRRDSDGLLPLMRLLKHERWEFAHSVSSIKRSLPQGCRQHTPSARPAWEQNAFSLPPSPSSDYLQFVRSEVSKLFPYAWDRKYDDFVWRHVPNASARMNSPRADLHWRGSGKEFRRQCLTGRSVPIDQPVRARYKEVMSAGKCRPLVIYDETTEVLAPLHKCLDAHLMSLPWRLVGPPTEKRVSSACVYPCQTSVDLVSATDNLSLEVTEAILGSLLRKSRNIPGPIRLRAFQSLRPLVDCAGEEREVSHGQMMGSYLSFPLLCLHSYLAARWALRGEEGNVLVNGDDTLVSANRFLEASDYPSGYLLNDLKTIRSGTVAEINSTGFLRGRGGKWREIRNLRRGGFLTDYAGMQHAAKAVSGSVQWTDAFIRSRIGKKWGFLPTQLRLHPKSYVAFERGRSMWNRNYTCLPEAPNAPSTLLSAVRRELDPDEQVALFLHQWATGREGGRKRDVFNPSVGSVRRTYSYRAVKPWSRLTFLGKLAALKVEPASREEVLRFLPVDYVSIREDLILKELAAFGSSVFEDE</sequence>
<proteinExistence type="predicted"/>
<accession>A0A6G9ELH9</accession>
<dbReference type="EMBL" id="MN565693">
    <property type="protein sequence ID" value="QIP68025.1"/>
    <property type="molecule type" value="Genomic_RNA"/>
</dbReference>
<organism evidence="1">
    <name type="scientific">Bremia lactucae associated ourmia-like virus 1</name>
    <dbReference type="NCBI Taxonomy" id="2719805"/>
    <lineage>
        <taxon>Viruses</taxon>
        <taxon>Riboviria</taxon>
        <taxon>Orthornavirae</taxon>
        <taxon>Lenarviricota</taxon>
        <taxon>Miaviricetes</taxon>
        <taxon>Ourlivirales</taxon>
        <taxon>Botourmiaviridae</taxon>
        <taxon>Ourmiavirus</taxon>
    </lineage>
</organism>
<name>A0A6G9ELH9_9VIRU</name>
<protein>
    <submittedName>
        <fullName evidence="1">RNA-dependent RNA polymerase</fullName>
    </submittedName>
</protein>
<dbReference type="GO" id="GO:0003968">
    <property type="term" value="F:RNA-directed RNA polymerase activity"/>
    <property type="evidence" value="ECO:0007669"/>
    <property type="project" value="UniProtKB-KW"/>
</dbReference>
<keyword evidence="1" id="KW-0808">Transferase</keyword>